<reference evidence="1" key="2">
    <citation type="submission" date="2019-07" db="EMBL/GenBank/DDBJ databases">
        <authorList>
            <person name="Yang Y."/>
            <person name="Bocs S."/>
            <person name="Baudouin L."/>
        </authorList>
    </citation>
    <scope>NUCLEOTIDE SEQUENCE</scope>
    <source>
        <tissue evidence="1">Spear leaf of Hainan Tall coconut</tissue>
    </source>
</reference>
<comment type="caution">
    <text evidence="1">The sequence shown here is derived from an EMBL/GenBank/DDBJ whole genome shotgun (WGS) entry which is preliminary data.</text>
</comment>
<dbReference type="Pfam" id="PF14299">
    <property type="entry name" value="PP2"/>
    <property type="match status" value="1"/>
</dbReference>
<evidence type="ECO:0000313" key="1">
    <source>
        <dbReference type="EMBL" id="KAG1365083.1"/>
    </source>
</evidence>
<dbReference type="InterPro" id="IPR052147">
    <property type="entry name" value="PP2-like/Lectin"/>
</dbReference>
<evidence type="ECO:0000313" key="2">
    <source>
        <dbReference type="Proteomes" id="UP000797356"/>
    </source>
</evidence>
<reference evidence="1" key="1">
    <citation type="journal article" date="2017" name="Gigascience">
        <title>The genome draft of coconut (Cocos nucifera).</title>
        <authorList>
            <person name="Xiao Y."/>
            <person name="Xu P."/>
            <person name="Fan H."/>
            <person name="Baudouin L."/>
            <person name="Xia W."/>
            <person name="Bocs S."/>
            <person name="Xu J."/>
            <person name="Li Q."/>
            <person name="Guo A."/>
            <person name="Zhou L."/>
            <person name="Li J."/>
            <person name="Wu Y."/>
            <person name="Ma Z."/>
            <person name="Armero A."/>
            <person name="Issali A.E."/>
            <person name="Liu N."/>
            <person name="Peng M."/>
            <person name="Yang Y."/>
        </authorList>
    </citation>
    <scope>NUCLEOTIDE SEQUENCE</scope>
    <source>
        <tissue evidence="1">Spear leaf of Hainan Tall coconut</tissue>
    </source>
</reference>
<dbReference type="AlphaFoldDB" id="A0A8K0IR98"/>
<dbReference type="Proteomes" id="UP000797356">
    <property type="component" value="Chromosome 12"/>
</dbReference>
<protein>
    <submittedName>
        <fullName evidence="1">Protein PHLOEM PROTEIN 2-LIKE A9</fullName>
    </submittedName>
</protein>
<dbReference type="PANTHER" id="PTHR48478">
    <property type="entry name" value="LECTIN-LIKE"/>
    <property type="match status" value="1"/>
</dbReference>
<dbReference type="OrthoDB" id="533833at2759"/>
<gene>
    <name evidence="1" type="ORF">COCNU_12G000830</name>
</gene>
<accession>A0A8K0IR98</accession>
<dbReference type="PANTHER" id="PTHR48478:SF1">
    <property type="entry name" value="LECTIN-LIKE"/>
    <property type="match status" value="1"/>
</dbReference>
<keyword evidence="2" id="KW-1185">Reference proteome</keyword>
<organism evidence="1 2">
    <name type="scientific">Cocos nucifera</name>
    <name type="common">Coconut palm</name>
    <dbReference type="NCBI Taxonomy" id="13894"/>
    <lineage>
        <taxon>Eukaryota</taxon>
        <taxon>Viridiplantae</taxon>
        <taxon>Streptophyta</taxon>
        <taxon>Embryophyta</taxon>
        <taxon>Tracheophyta</taxon>
        <taxon>Spermatophyta</taxon>
        <taxon>Magnoliopsida</taxon>
        <taxon>Liliopsida</taxon>
        <taxon>Arecaceae</taxon>
        <taxon>Arecoideae</taxon>
        <taxon>Cocoseae</taxon>
        <taxon>Attaleinae</taxon>
        <taxon>Cocos</taxon>
    </lineage>
</organism>
<dbReference type="InterPro" id="IPR025886">
    <property type="entry name" value="PP2-like"/>
</dbReference>
<proteinExistence type="predicted"/>
<sequence>MSHYKGSGRVLEGDNFSKPLEGNKVMIKPQALDIIWGNDSRYWRVNQNEAELLQVCWLEVTGSYPLKELLKGRNYKLSFNVSTRPDAFGWGDSPVYLMVKVGAGPYTWKKADLSQLKNNNIDIPITSPLTFTVPTDPKEDKITFGLYEIWRGRWKGGLVIHHVLIEPAN</sequence>
<name>A0A8K0IR98_COCNU</name>
<dbReference type="GO" id="GO:0030246">
    <property type="term" value="F:carbohydrate binding"/>
    <property type="evidence" value="ECO:0007669"/>
    <property type="project" value="InterPro"/>
</dbReference>
<dbReference type="EMBL" id="CM017883">
    <property type="protein sequence ID" value="KAG1365083.1"/>
    <property type="molecule type" value="Genomic_DNA"/>
</dbReference>